<reference evidence="1 2" key="2">
    <citation type="journal article" date="2012" name="Open Biol.">
        <title>Characteristics of nucleosomes and linker DNA regions on the genome of the basidiomycete Mixia osmundae revealed by mono- and dinucleosome mapping.</title>
        <authorList>
            <person name="Nishida H."/>
            <person name="Kondo S."/>
            <person name="Matsumoto T."/>
            <person name="Suzuki Y."/>
            <person name="Yoshikawa H."/>
            <person name="Taylor T.D."/>
            <person name="Sugiyama J."/>
        </authorList>
    </citation>
    <scope>NUCLEOTIDE SEQUENCE [LARGE SCALE GENOMIC DNA]</scope>
    <source>
        <strain evidence="2">CBS 9802 / IAM 14324 / JCM 22182 / KY 12970</strain>
    </source>
</reference>
<sequence>MQALRRRGSSLVPADVKDGHAHHAWITKIFRHRSPVGSQDSIPPTYESATASSGETVRLDNLKRYCTSLVQLPPDLDDVPLSTLEAASTQYEQARELVLEQGVEALIVRVEATESLLKTLSDQHRRALHKGDGASGELSERLDIAKELDKNARSVLFECQSMLRKIEGEQLRLATALEWVIVVD</sequence>
<dbReference type="AlphaFoldDB" id="G7DU77"/>
<comment type="caution">
    <text evidence="1">The sequence shown here is derived from an EMBL/GenBank/DDBJ whole genome shotgun (WGS) entry which is preliminary data.</text>
</comment>
<dbReference type="InParanoid" id="G7DU77"/>
<evidence type="ECO:0000313" key="2">
    <source>
        <dbReference type="Proteomes" id="UP000009131"/>
    </source>
</evidence>
<protein>
    <submittedName>
        <fullName evidence="1">Uncharacterized protein</fullName>
    </submittedName>
</protein>
<dbReference type="EMBL" id="BABT02000028">
    <property type="protein sequence ID" value="GAA94137.1"/>
    <property type="molecule type" value="Genomic_DNA"/>
</dbReference>
<proteinExistence type="predicted"/>
<reference evidence="1 2" key="1">
    <citation type="journal article" date="2011" name="J. Gen. Appl. Microbiol.">
        <title>Draft genome sequencing of the enigmatic basidiomycete Mixia osmundae.</title>
        <authorList>
            <person name="Nishida H."/>
            <person name="Nagatsuka Y."/>
            <person name="Sugiyama J."/>
        </authorList>
    </citation>
    <scope>NUCLEOTIDE SEQUENCE [LARGE SCALE GENOMIC DNA]</scope>
    <source>
        <strain evidence="2">CBS 9802 / IAM 14324 / JCM 22182 / KY 12970</strain>
    </source>
</reference>
<keyword evidence="2" id="KW-1185">Reference proteome</keyword>
<name>G7DU77_MIXOS</name>
<dbReference type="HOGENOM" id="CLU_1468530_0_0_1"/>
<dbReference type="RefSeq" id="XP_014569575.1">
    <property type="nucleotide sequence ID" value="XM_014714089.1"/>
</dbReference>
<dbReference type="Proteomes" id="UP000009131">
    <property type="component" value="Unassembled WGS sequence"/>
</dbReference>
<organism evidence="1 2">
    <name type="scientific">Mixia osmundae (strain CBS 9802 / IAM 14324 / JCM 22182 / KY 12970)</name>
    <dbReference type="NCBI Taxonomy" id="764103"/>
    <lineage>
        <taxon>Eukaryota</taxon>
        <taxon>Fungi</taxon>
        <taxon>Dikarya</taxon>
        <taxon>Basidiomycota</taxon>
        <taxon>Pucciniomycotina</taxon>
        <taxon>Mixiomycetes</taxon>
        <taxon>Mixiales</taxon>
        <taxon>Mixiaceae</taxon>
        <taxon>Mixia</taxon>
    </lineage>
</organism>
<accession>G7DU77</accession>
<gene>
    <name evidence="1" type="primary">Mo00785</name>
    <name evidence="1" type="ORF">E5Q_00785</name>
</gene>
<evidence type="ECO:0000313" key="1">
    <source>
        <dbReference type="EMBL" id="GAA94137.1"/>
    </source>
</evidence>